<dbReference type="OrthoDB" id="1918258at2759"/>
<dbReference type="GO" id="GO:0005739">
    <property type="term" value="C:mitochondrion"/>
    <property type="evidence" value="ECO:0007669"/>
    <property type="project" value="TreeGrafter"/>
</dbReference>
<evidence type="ECO:0000256" key="1">
    <source>
        <dbReference type="SAM" id="Coils"/>
    </source>
</evidence>
<feature type="compositionally biased region" description="Pro residues" evidence="2">
    <location>
        <begin position="46"/>
        <end position="55"/>
    </location>
</feature>
<evidence type="ECO:0000313" key="3">
    <source>
        <dbReference type="EMBL" id="URD86727.1"/>
    </source>
</evidence>
<feature type="region of interest" description="Disordered" evidence="2">
    <location>
        <begin position="37"/>
        <end position="95"/>
    </location>
</feature>
<dbReference type="Pfam" id="PF07047">
    <property type="entry name" value="OPA3"/>
    <property type="match status" value="1"/>
</dbReference>
<keyword evidence="4" id="KW-1185">Reference proteome</keyword>
<organism evidence="3 4">
    <name type="scientific">Musa troglodytarum</name>
    <name type="common">fe'i banana</name>
    <dbReference type="NCBI Taxonomy" id="320322"/>
    <lineage>
        <taxon>Eukaryota</taxon>
        <taxon>Viridiplantae</taxon>
        <taxon>Streptophyta</taxon>
        <taxon>Embryophyta</taxon>
        <taxon>Tracheophyta</taxon>
        <taxon>Spermatophyta</taxon>
        <taxon>Magnoliopsida</taxon>
        <taxon>Liliopsida</taxon>
        <taxon>Zingiberales</taxon>
        <taxon>Musaceae</taxon>
        <taxon>Musa</taxon>
    </lineage>
</organism>
<sequence>MAAEEKAFGSATAAATDGKAVVESPMDLLDEYWFFHNPLSGRRPPPRTLPRPPCTPTAAKEEAGATEVARKLLRPPSTPSHRARKKEPDGKRSRRRFIQGRRKWRSYSEMEAFEVQGFRDLGFVFAEEGPSARLADVVRCLQDKRPISGDGRGGRASPSDAWFVERAAPPKLAWEERRSAAEVKEQLRLWARAVARNVRLITKWSVVSRNGYESSYTLRIFFVRVYSLQPSFTTAMRFISRHESLVGHTARPGSLVVAWSRLIQPFLMVCARETDRAFPSRPAGGAPQPARGANPKCREGIHPSPSSSWRDSSGILQGLGCAALSAERKDDLAGGEAWDTVCKPIANRLKKEAGLHPKFRQLIINLAQANHRITTNIQRRIYGHSTNVEIRPLNEEKAVQAAADLIGELFVFSVAGAGLIFEVQRSARSEARKEEIRRREIEAMKQKEEELAREVEQLKQKLSKIERLAKGRGLLGILNFRHGHALEGIKSSE</sequence>
<dbReference type="AlphaFoldDB" id="A0A9E7F329"/>
<name>A0A9E7F329_9LILI</name>
<dbReference type="PANTHER" id="PTHR12499:SF22">
    <property type="entry name" value="OS02G0312500 PROTEIN"/>
    <property type="match status" value="1"/>
</dbReference>
<dbReference type="Proteomes" id="UP001055439">
    <property type="component" value="Chromosome 2"/>
</dbReference>
<dbReference type="PANTHER" id="PTHR12499">
    <property type="entry name" value="OPTIC ATROPHY 3 PROTEIN OPA3"/>
    <property type="match status" value="1"/>
</dbReference>
<gene>
    <name evidence="3" type="ORF">MUK42_28395</name>
</gene>
<feature type="coiled-coil region" evidence="1">
    <location>
        <begin position="431"/>
        <end position="468"/>
    </location>
</feature>
<protein>
    <submittedName>
        <fullName evidence="3">Optic atrophy 3 protein (OPA3)</fullName>
    </submittedName>
</protein>
<accession>A0A9E7F329</accession>
<feature type="region of interest" description="Disordered" evidence="2">
    <location>
        <begin position="279"/>
        <end position="312"/>
    </location>
</feature>
<proteinExistence type="predicted"/>
<feature type="region of interest" description="Disordered" evidence="2">
    <location>
        <begin position="1"/>
        <end position="21"/>
    </location>
</feature>
<keyword evidence="1" id="KW-0175">Coiled coil</keyword>
<dbReference type="InterPro" id="IPR010754">
    <property type="entry name" value="OPA3-like"/>
</dbReference>
<reference evidence="3" key="1">
    <citation type="submission" date="2022-05" db="EMBL/GenBank/DDBJ databases">
        <title>The Musa troglodytarum L. genome provides insights into the mechanism of non-climacteric behaviour and enrichment of carotenoids.</title>
        <authorList>
            <person name="Wang J."/>
        </authorList>
    </citation>
    <scope>NUCLEOTIDE SEQUENCE</scope>
    <source>
        <tissue evidence="3">Leaf</tissue>
    </source>
</reference>
<dbReference type="EMBL" id="CP097504">
    <property type="protein sequence ID" value="URD86727.1"/>
    <property type="molecule type" value="Genomic_DNA"/>
</dbReference>
<dbReference type="GO" id="GO:0019216">
    <property type="term" value="P:regulation of lipid metabolic process"/>
    <property type="evidence" value="ECO:0007669"/>
    <property type="project" value="TreeGrafter"/>
</dbReference>
<feature type="compositionally biased region" description="Low complexity" evidence="2">
    <location>
        <begin position="282"/>
        <end position="295"/>
    </location>
</feature>
<evidence type="ECO:0000313" key="4">
    <source>
        <dbReference type="Proteomes" id="UP001055439"/>
    </source>
</evidence>
<evidence type="ECO:0000256" key="2">
    <source>
        <dbReference type="SAM" id="MobiDB-lite"/>
    </source>
</evidence>